<feature type="compositionally biased region" description="Basic and acidic residues" evidence="1">
    <location>
        <begin position="319"/>
        <end position="329"/>
    </location>
</feature>
<evidence type="ECO:0000313" key="3">
    <source>
        <dbReference type="Proteomes" id="UP000008144"/>
    </source>
</evidence>
<reference evidence="2" key="2">
    <citation type="submission" date="2025-08" db="UniProtKB">
        <authorList>
            <consortium name="Ensembl"/>
        </authorList>
    </citation>
    <scope>IDENTIFICATION</scope>
</reference>
<feature type="region of interest" description="Disordered" evidence="1">
    <location>
        <begin position="319"/>
        <end position="347"/>
    </location>
</feature>
<evidence type="ECO:0000313" key="2">
    <source>
        <dbReference type="Ensembl" id="ENSCINP00000018824.3"/>
    </source>
</evidence>
<evidence type="ECO:0000256" key="1">
    <source>
        <dbReference type="SAM" id="MobiDB-lite"/>
    </source>
</evidence>
<accession>F6S214</accession>
<dbReference type="Proteomes" id="UP000008144">
    <property type="component" value="Unassembled WGS sequence"/>
</dbReference>
<name>F6S214_CIOIN</name>
<dbReference type="Ensembl" id="ENSCINT00000018824.3">
    <property type="protein sequence ID" value="ENSCINP00000018824.3"/>
    <property type="gene ID" value="ENSCING00000009264.3"/>
</dbReference>
<dbReference type="InParanoid" id="F6S214"/>
<dbReference type="PANTHER" id="PTHR33772:SF1">
    <property type="entry name" value="PROTEIN TBATA"/>
    <property type="match status" value="1"/>
</dbReference>
<organism evidence="2 3">
    <name type="scientific">Ciona intestinalis</name>
    <name type="common">Transparent sea squirt</name>
    <name type="synonym">Ascidia intestinalis</name>
    <dbReference type="NCBI Taxonomy" id="7719"/>
    <lineage>
        <taxon>Eukaryota</taxon>
        <taxon>Metazoa</taxon>
        <taxon>Chordata</taxon>
        <taxon>Tunicata</taxon>
        <taxon>Ascidiacea</taxon>
        <taxon>Phlebobranchia</taxon>
        <taxon>Cionidae</taxon>
        <taxon>Ciona</taxon>
    </lineage>
</organism>
<dbReference type="STRING" id="7719.ENSCINP00000018824"/>
<dbReference type="PANTHER" id="PTHR33772">
    <property type="entry name" value="THYMUS, BRAIN AND TESTES-ASSOCIATED"/>
    <property type="match status" value="1"/>
</dbReference>
<proteinExistence type="predicted"/>
<protein>
    <submittedName>
        <fullName evidence="2">Protein TBATA</fullName>
    </submittedName>
</protein>
<feature type="region of interest" description="Disordered" evidence="1">
    <location>
        <begin position="211"/>
        <end position="232"/>
    </location>
</feature>
<dbReference type="OMA" id="CHSTQCC"/>
<dbReference type="Pfam" id="PF15256">
    <property type="entry name" value="SPATIAL"/>
    <property type="match status" value="1"/>
</dbReference>
<dbReference type="HOGENOM" id="CLU_715622_0_0_1"/>
<sequence>CTTPIIEFQRVQTSQEILVVRGTLNEGPHTPLKHKKHETNVLPKPVQSVEYPLQDLILPGSRAASRDGSFGSYSQASFFSRHNPHPVRVRHIKGLNGIPICTVNDFGRVPLNRFNITTPTSRERNDLFKNHLASTTLGINSTDFPIDTITGLQNYPFREKALPRIGLVPITESWRGELHDFCTKVGLTFPEVELQPAVPTTPAVKRETIYSRRTGRIKPPTSRSSHRYPRPMNYNHITSYPDTESLMLELLCQVLHTDSIPSVQQWLVSAGDREKGLVMEIIKSAISQEEEQLKHEATSTAGDVKNVVSMPEKYTPDLLERDDGVESRRSIATPRRPRSTRPLGTAQRLLTAVQEAEEDKLNLPPIMRYSKSAERPRSVLSVVPEEPQE</sequence>
<reference evidence="3" key="1">
    <citation type="journal article" date="2002" name="Science">
        <title>The draft genome of Ciona intestinalis: insights into chordate and vertebrate origins.</title>
        <authorList>
            <person name="Dehal P."/>
            <person name="Satou Y."/>
            <person name="Campbell R.K."/>
            <person name="Chapman J."/>
            <person name="Degnan B."/>
            <person name="De Tomaso A."/>
            <person name="Davidson B."/>
            <person name="Di Gregorio A."/>
            <person name="Gelpke M."/>
            <person name="Goodstein D.M."/>
            <person name="Harafuji N."/>
            <person name="Hastings K.E."/>
            <person name="Ho I."/>
            <person name="Hotta K."/>
            <person name="Huang W."/>
            <person name="Kawashima T."/>
            <person name="Lemaire P."/>
            <person name="Martinez D."/>
            <person name="Meinertzhagen I.A."/>
            <person name="Necula S."/>
            <person name="Nonaka M."/>
            <person name="Putnam N."/>
            <person name="Rash S."/>
            <person name="Saiga H."/>
            <person name="Satake M."/>
            <person name="Terry A."/>
            <person name="Yamada L."/>
            <person name="Wang H.G."/>
            <person name="Awazu S."/>
            <person name="Azumi K."/>
            <person name="Boore J."/>
            <person name="Branno M."/>
            <person name="Chin-Bow S."/>
            <person name="DeSantis R."/>
            <person name="Doyle S."/>
            <person name="Francino P."/>
            <person name="Keys D.N."/>
            <person name="Haga S."/>
            <person name="Hayashi H."/>
            <person name="Hino K."/>
            <person name="Imai K.S."/>
            <person name="Inaba K."/>
            <person name="Kano S."/>
            <person name="Kobayashi K."/>
            <person name="Kobayashi M."/>
            <person name="Lee B.I."/>
            <person name="Makabe K.W."/>
            <person name="Manohar C."/>
            <person name="Matassi G."/>
            <person name="Medina M."/>
            <person name="Mochizuki Y."/>
            <person name="Mount S."/>
            <person name="Morishita T."/>
            <person name="Miura S."/>
            <person name="Nakayama A."/>
            <person name="Nishizaka S."/>
            <person name="Nomoto H."/>
            <person name="Ohta F."/>
            <person name="Oishi K."/>
            <person name="Rigoutsos I."/>
            <person name="Sano M."/>
            <person name="Sasaki A."/>
            <person name="Sasakura Y."/>
            <person name="Shoguchi E."/>
            <person name="Shin-i T."/>
            <person name="Spagnuolo A."/>
            <person name="Stainier D."/>
            <person name="Suzuki M.M."/>
            <person name="Tassy O."/>
            <person name="Takatori N."/>
            <person name="Tokuoka M."/>
            <person name="Yagi K."/>
            <person name="Yoshizaki F."/>
            <person name="Wada S."/>
            <person name="Zhang C."/>
            <person name="Hyatt P.D."/>
            <person name="Larimer F."/>
            <person name="Detter C."/>
            <person name="Doggett N."/>
            <person name="Glavina T."/>
            <person name="Hawkins T."/>
            <person name="Richardson P."/>
            <person name="Lucas S."/>
            <person name="Kohara Y."/>
            <person name="Levine M."/>
            <person name="Satoh N."/>
            <person name="Rokhsar D.S."/>
        </authorList>
    </citation>
    <scope>NUCLEOTIDE SEQUENCE [LARGE SCALE GENOMIC DNA]</scope>
</reference>
<dbReference type="GeneTree" id="ENSGT00510000048896"/>
<reference evidence="2" key="3">
    <citation type="submission" date="2025-09" db="UniProtKB">
        <authorList>
            <consortium name="Ensembl"/>
        </authorList>
    </citation>
    <scope>IDENTIFICATION</scope>
</reference>
<feature type="region of interest" description="Disordered" evidence="1">
    <location>
        <begin position="360"/>
        <end position="389"/>
    </location>
</feature>
<gene>
    <name evidence="2" type="primary">LOC100186050</name>
</gene>
<dbReference type="InterPro" id="IPR037394">
    <property type="entry name" value="TBATA-like"/>
</dbReference>
<keyword evidence="3" id="KW-1185">Reference proteome</keyword>
<dbReference type="AlphaFoldDB" id="F6S214"/>